<protein>
    <submittedName>
        <fullName evidence="1">Uncharacterized protein</fullName>
    </submittedName>
</protein>
<name>A0A0T5VRQ6_9SPHI</name>
<dbReference type="AlphaFoldDB" id="A0A0T5VRQ6"/>
<organism evidence="1 2">
    <name type="scientific">Pedobacter ginsenosidimutans</name>
    <dbReference type="NCBI Taxonomy" id="687842"/>
    <lineage>
        <taxon>Bacteria</taxon>
        <taxon>Pseudomonadati</taxon>
        <taxon>Bacteroidota</taxon>
        <taxon>Sphingobacteriia</taxon>
        <taxon>Sphingobacteriales</taxon>
        <taxon>Sphingobacteriaceae</taxon>
        <taxon>Pedobacter</taxon>
    </lineage>
</organism>
<accession>A0A0T5VRQ6</accession>
<gene>
    <name evidence="1" type="ORF">ASU31_10225</name>
</gene>
<dbReference type="Proteomes" id="UP000051950">
    <property type="component" value="Unassembled WGS sequence"/>
</dbReference>
<sequence length="71" mass="7792">MTDSKKLASAGNSFILIMANYSLITFNRLSLIGDACKENFLTILLKSFIPGVVKHSSLKLNGLIVSILLFF</sequence>
<keyword evidence="2" id="KW-1185">Reference proteome</keyword>
<comment type="caution">
    <text evidence="1">The sequence shown here is derived from an EMBL/GenBank/DDBJ whole genome shotgun (WGS) entry which is preliminary data.</text>
</comment>
<proteinExistence type="predicted"/>
<reference evidence="1 2" key="1">
    <citation type="submission" date="2015-11" db="EMBL/GenBank/DDBJ databases">
        <title>Sequence of Pedobacter ginsenosidimutans.</title>
        <authorList>
            <person name="Carson E."/>
            <person name="Keyser V."/>
            <person name="Newman J."/>
            <person name="Miller J."/>
        </authorList>
    </citation>
    <scope>NUCLEOTIDE SEQUENCE [LARGE SCALE GENOMIC DNA]</scope>
    <source>
        <strain evidence="1 2">KACC 14530</strain>
    </source>
</reference>
<dbReference type="EMBL" id="LMZQ01000005">
    <property type="protein sequence ID" value="KRT16529.1"/>
    <property type="molecule type" value="Genomic_DNA"/>
</dbReference>
<evidence type="ECO:0000313" key="1">
    <source>
        <dbReference type="EMBL" id="KRT16529.1"/>
    </source>
</evidence>
<evidence type="ECO:0000313" key="2">
    <source>
        <dbReference type="Proteomes" id="UP000051950"/>
    </source>
</evidence>